<dbReference type="OMA" id="LWENGER"/>
<name>A0A078BBJ1_STYLE</name>
<dbReference type="Proteomes" id="UP000039865">
    <property type="component" value="Unassembled WGS sequence"/>
</dbReference>
<dbReference type="PANTHER" id="PTHR43215">
    <property type="entry name" value="RADIAL SPOKE HEAD 1 HOMOLOG"/>
    <property type="match status" value="1"/>
</dbReference>
<keyword evidence="3" id="KW-1185">Reference proteome</keyword>
<dbReference type="PANTHER" id="PTHR43215:SF14">
    <property type="entry name" value="RADIAL SPOKE HEAD 1 HOMOLOG"/>
    <property type="match status" value="1"/>
</dbReference>
<proteinExistence type="predicted"/>
<dbReference type="SUPFAM" id="SSF82185">
    <property type="entry name" value="Histone H3 K4-specific methyltransferase SET7/9 N-terminal domain"/>
    <property type="match status" value="2"/>
</dbReference>
<evidence type="ECO:0000313" key="3">
    <source>
        <dbReference type="Proteomes" id="UP000039865"/>
    </source>
</evidence>
<reference evidence="2 3" key="1">
    <citation type="submission" date="2014-06" db="EMBL/GenBank/DDBJ databases">
        <authorList>
            <person name="Swart Estienne"/>
        </authorList>
    </citation>
    <scope>NUCLEOTIDE SEQUENCE [LARGE SCALE GENOMIC DNA]</scope>
    <source>
        <strain evidence="2 3">130c</strain>
    </source>
</reference>
<dbReference type="InterPro" id="IPR003409">
    <property type="entry name" value="MORN"/>
</dbReference>
<dbReference type="OrthoDB" id="294378at2759"/>
<organism evidence="2 3">
    <name type="scientific">Stylonychia lemnae</name>
    <name type="common">Ciliate</name>
    <dbReference type="NCBI Taxonomy" id="5949"/>
    <lineage>
        <taxon>Eukaryota</taxon>
        <taxon>Sar</taxon>
        <taxon>Alveolata</taxon>
        <taxon>Ciliophora</taxon>
        <taxon>Intramacronucleata</taxon>
        <taxon>Spirotrichea</taxon>
        <taxon>Stichotrichia</taxon>
        <taxon>Sporadotrichida</taxon>
        <taxon>Oxytrichidae</taxon>
        <taxon>Stylonychinae</taxon>
        <taxon>Stylonychia</taxon>
    </lineage>
</organism>
<evidence type="ECO:0000256" key="1">
    <source>
        <dbReference type="ARBA" id="ARBA00022737"/>
    </source>
</evidence>
<dbReference type="AlphaFoldDB" id="A0A078BBJ1"/>
<dbReference type="EMBL" id="CCKQ01019570">
    <property type="protein sequence ID" value="CDW91581.1"/>
    <property type="molecule type" value="Genomic_DNA"/>
</dbReference>
<protein>
    <recommendedName>
        <fullName evidence="4">Morn repeat protein</fullName>
    </recommendedName>
</protein>
<keyword evidence="1" id="KW-0677">Repeat</keyword>
<dbReference type="SMART" id="SM00698">
    <property type="entry name" value="MORN"/>
    <property type="match status" value="4"/>
</dbReference>
<dbReference type="Gene3D" id="2.20.110.10">
    <property type="entry name" value="Histone H3 K4-specific methyltransferase SET7/9 N-terminal domain"/>
    <property type="match status" value="2"/>
</dbReference>
<evidence type="ECO:0008006" key="4">
    <source>
        <dbReference type="Google" id="ProtNLM"/>
    </source>
</evidence>
<dbReference type="Pfam" id="PF02493">
    <property type="entry name" value="MORN"/>
    <property type="match status" value="5"/>
</dbReference>
<sequence length="352" mass="41218">MESKKAQPHRFLNQYDQLLTLIKSQKVKAVEFEVKKAFNSDNFLRKQHLCKDFLDIMTKMVKIVGMKDIQNLIKMNSDIFEQPIEEQLVDEINDPEGQSIFNILLDEQQFQFEVDPNVDLSTFVLTLNSSNPIVNETLTKLEEFNYSHCKLEHNPNRIFLSIFEGDDDCKFQGEYDIVTKQIEGRCRQIFDDGSIFDGLWKNNKSNGIGQIVFADGGYYIGECIDDESHGYGKYYNSEDKSLYEGQFVLHYLQGIGKMNYSDDSMYYGLWENGERSNYGVYVNPDGDIELGQWNQNQRNGFQMQITKEGQIKIRKYENDEIKETLFENEKKDDLLEKINDNEIEQIQFRTLI</sequence>
<accession>A0A078BBJ1</accession>
<dbReference type="InParanoid" id="A0A078BBJ1"/>
<evidence type="ECO:0000313" key="2">
    <source>
        <dbReference type="EMBL" id="CDW91581.1"/>
    </source>
</evidence>
<gene>
    <name evidence="2" type="primary">Contig5437.g5811</name>
    <name evidence="2" type="ORF">STYLEM_20738</name>
</gene>